<dbReference type="FunFam" id="3.40.250.10:FF:000036">
    <property type="entry name" value="M-phase inducer phosphatase"/>
    <property type="match status" value="1"/>
</dbReference>
<evidence type="ECO:0000256" key="6">
    <source>
        <dbReference type="RuleBase" id="RU368028"/>
    </source>
</evidence>
<comment type="function">
    <text evidence="6">Tyrosine protein phosphatase which functions as a dosage-dependent inducer of mitotic progression.</text>
</comment>
<organism evidence="8 9">
    <name type="scientific">Mizuhopecten yessoensis</name>
    <name type="common">Japanese scallop</name>
    <name type="synonym">Patinopecten yessoensis</name>
    <dbReference type="NCBI Taxonomy" id="6573"/>
    <lineage>
        <taxon>Eukaryota</taxon>
        <taxon>Metazoa</taxon>
        <taxon>Spiralia</taxon>
        <taxon>Lophotrochozoa</taxon>
        <taxon>Mollusca</taxon>
        <taxon>Bivalvia</taxon>
        <taxon>Autobranchia</taxon>
        <taxon>Pteriomorphia</taxon>
        <taxon>Pectinida</taxon>
        <taxon>Pectinoidea</taxon>
        <taxon>Pectinidae</taxon>
        <taxon>Mizuhopecten</taxon>
    </lineage>
</organism>
<proteinExistence type="inferred from homology"/>
<name>A0A210QL79_MIZYE</name>
<dbReference type="InterPro" id="IPR036873">
    <property type="entry name" value="Rhodanese-like_dom_sf"/>
</dbReference>
<evidence type="ECO:0000256" key="2">
    <source>
        <dbReference type="ARBA" id="ARBA00022618"/>
    </source>
</evidence>
<dbReference type="GO" id="GO:0010971">
    <property type="term" value="P:positive regulation of G2/M transition of mitotic cell cycle"/>
    <property type="evidence" value="ECO:0007669"/>
    <property type="project" value="TreeGrafter"/>
</dbReference>
<dbReference type="GO" id="GO:0005634">
    <property type="term" value="C:nucleus"/>
    <property type="evidence" value="ECO:0007669"/>
    <property type="project" value="TreeGrafter"/>
</dbReference>
<comment type="caution">
    <text evidence="8">The sequence shown here is derived from an EMBL/GenBank/DDBJ whole genome shotgun (WGS) entry which is preliminary data.</text>
</comment>
<gene>
    <name evidence="8" type="ORF">KP79_PYT17533</name>
</gene>
<reference evidence="8 9" key="1">
    <citation type="journal article" date="2017" name="Nat. Ecol. Evol.">
        <title>Scallop genome provides insights into evolution of bilaterian karyotype and development.</title>
        <authorList>
            <person name="Wang S."/>
            <person name="Zhang J."/>
            <person name="Jiao W."/>
            <person name="Li J."/>
            <person name="Xun X."/>
            <person name="Sun Y."/>
            <person name="Guo X."/>
            <person name="Huan P."/>
            <person name="Dong B."/>
            <person name="Zhang L."/>
            <person name="Hu X."/>
            <person name="Sun X."/>
            <person name="Wang J."/>
            <person name="Zhao C."/>
            <person name="Wang Y."/>
            <person name="Wang D."/>
            <person name="Huang X."/>
            <person name="Wang R."/>
            <person name="Lv J."/>
            <person name="Li Y."/>
            <person name="Zhang Z."/>
            <person name="Liu B."/>
            <person name="Lu W."/>
            <person name="Hui Y."/>
            <person name="Liang J."/>
            <person name="Zhou Z."/>
            <person name="Hou R."/>
            <person name="Li X."/>
            <person name="Liu Y."/>
            <person name="Li H."/>
            <person name="Ning X."/>
            <person name="Lin Y."/>
            <person name="Zhao L."/>
            <person name="Xing Q."/>
            <person name="Dou J."/>
            <person name="Li Y."/>
            <person name="Mao J."/>
            <person name="Guo H."/>
            <person name="Dou H."/>
            <person name="Li T."/>
            <person name="Mu C."/>
            <person name="Jiang W."/>
            <person name="Fu Q."/>
            <person name="Fu X."/>
            <person name="Miao Y."/>
            <person name="Liu J."/>
            <person name="Yu Q."/>
            <person name="Li R."/>
            <person name="Liao H."/>
            <person name="Li X."/>
            <person name="Kong Y."/>
            <person name="Jiang Z."/>
            <person name="Chourrout D."/>
            <person name="Li R."/>
            <person name="Bao Z."/>
        </authorList>
    </citation>
    <scope>NUCLEOTIDE SEQUENCE [LARGE SCALE GENOMIC DNA]</scope>
    <source>
        <strain evidence="8 9">PY_sf001</strain>
    </source>
</reference>
<keyword evidence="4 6" id="KW-0904">Protein phosphatase</keyword>
<protein>
    <recommendedName>
        <fullName evidence="6">M-phase inducer phosphatase</fullName>
        <ecNumber evidence="6">3.1.3.48</ecNumber>
    </recommendedName>
</protein>
<dbReference type="PANTHER" id="PTHR10828:SF17">
    <property type="entry name" value="PROTEIN-TYROSINE-PHOSPHATASE"/>
    <property type="match status" value="1"/>
</dbReference>
<dbReference type="Gene3D" id="3.40.250.10">
    <property type="entry name" value="Rhodanese-like domain"/>
    <property type="match status" value="1"/>
</dbReference>
<evidence type="ECO:0000256" key="4">
    <source>
        <dbReference type="ARBA" id="ARBA00022912"/>
    </source>
</evidence>
<dbReference type="STRING" id="6573.A0A210QL79"/>
<comment type="similarity">
    <text evidence="1 6">Belongs to the MPI phosphatase family.</text>
</comment>
<keyword evidence="3 6" id="KW-0378">Hydrolase</keyword>
<sequence>MNFSALSKMDYSETSFEFSPLGLLKFEDEEPMDLADVMTPPGKVVHPPPVQDEDSGLGMEFDACTDSDNKPDTHVMQTPKFKDMSQSYCRRRTLFQKSKCLIDDGSISKRPRLDDSCKQNKSRKPLTKSLSFGAEPFTRCEVITAVERLVEEEDLIGNGTQAFCLPIIPGKHSDLKSITSETMSDVLAGKFDDSVSSFRVIDCRYPYEYEGGHIKNAENRYTRDQVTELLKDREVARGDRRDILIFHCEFSSERGPKMCRFLRNKDREMNTDNYPLLNYPEVYLLHDGYKAFYETKQEMCKPMAYKPMLDRNHADDLRHFRSKSKSWCAGQKKRSSRLMF</sequence>
<dbReference type="EC" id="3.1.3.48" evidence="6"/>
<dbReference type="GO" id="GO:0032502">
    <property type="term" value="P:developmental process"/>
    <property type="evidence" value="ECO:0007669"/>
    <property type="project" value="UniProtKB-ARBA"/>
</dbReference>
<dbReference type="PROSITE" id="PS50206">
    <property type="entry name" value="RHODANESE_3"/>
    <property type="match status" value="1"/>
</dbReference>
<dbReference type="AlphaFoldDB" id="A0A210QL79"/>
<dbReference type="Pfam" id="PF00581">
    <property type="entry name" value="Rhodanese"/>
    <property type="match status" value="1"/>
</dbReference>
<dbReference type="EMBL" id="NEDP02003088">
    <property type="protein sequence ID" value="OWF49484.1"/>
    <property type="molecule type" value="Genomic_DNA"/>
</dbReference>
<keyword evidence="5 6" id="KW-0131">Cell cycle</keyword>
<dbReference type="InterPro" id="IPR000751">
    <property type="entry name" value="MPI_Phosphatase"/>
</dbReference>
<evidence type="ECO:0000313" key="8">
    <source>
        <dbReference type="EMBL" id="OWF49484.1"/>
    </source>
</evidence>
<accession>A0A210QL79</accession>
<dbReference type="GO" id="GO:0009794">
    <property type="term" value="P:regulation of mitotic cell cycle, embryonic"/>
    <property type="evidence" value="ECO:0007669"/>
    <property type="project" value="UniProtKB-ARBA"/>
</dbReference>
<dbReference type="CDD" id="cd01530">
    <property type="entry name" value="Cdc25"/>
    <property type="match status" value="1"/>
</dbReference>
<dbReference type="GO" id="GO:0005737">
    <property type="term" value="C:cytoplasm"/>
    <property type="evidence" value="ECO:0007669"/>
    <property type="project" value="TreeGrafter"/>
</dbReference>
<evidence type="ECO:0000256" key="1">
    <source>
        <dbReference type="ARBA" id="ARBA00011065"/>
    </source>
</evidence>
<feature type="domain" description="Rhodanese" evidence="7">
    <location>
        <begin position="194"/>
        <end position="301"/>
    </location>
</feature>
<dbReference type="Proteomes" id="UP000242188">
    <property type="component" value="Unassembled WGS sequence"/>
</dbReference>
<evidence type="ECO:0000256" key="3">
    <source>
        <dbReference type="ARBA" id="ARBA00022801"/>
    </source>
</evidence>
<dbReference type="SMART" id="SM00450">
    <property type="entry name" value="RHOD"/>
    <property type="match status" value="1"/>
</dbReference>
<keyword evidence="2 6" id="KW-0132">Cell division</keyword>
<keyword evidence="6" id="KW-0498">Mitosis</keyword>
<dbReference type="PRINTS" id="PR00716">
    <property type="entry name" value="MPIPHPHTASE"/>
</dbReference>
<evidence type="ECO:0000256" key="5">
    <source>
        <dbReference type="ARBA" id="ARBA00023306"/>
    </source>
</evidence>
<dbReference type="InterPro" id="IPR001763">
    <property type="entry name" value="Rhodanese-like_dom"/>
</dbReference>
<dbReference type="GO" id="GO:0004725">
    <property type="term" value="F:protein tyrosine phosphatase activity"/>
    <property type="evidence" value="ECO:0007669"/>
    <property type="project" value="UniProtKB-UniRule"/>
</dbReference>
<dbReference type="PANTHER" id="PTHR10828">
    <property type="entry name" value="M-PHASE INDUCER PHOSPHATASE DUAL SPECIFICITY PHOSPHATASE CDC25"/>
    <property type="match status" value="1"/>
</dbReference>
<dbReference type="SUPFAM" id="SSF52821">
    <property type="entry name" value="Rhodanese/Cell cycle control phosphatase"/>
    <property type="match status" value="1"/>
</dbReference>
<evidence type="ECO:0000313" key="9">
    <source>
        <dbReference type="Proteomes" id="UP000242188"/>
    </source>
</evidence>
<evidence type="ECO:0000259" key="7">
    <source>
        <dbReference type="PROSITE" id="PS50206"/>
    </source>
</evidence>
<dbReference type="GO" id="GO:0051301">
    <property type="term" value="P:cell division"/>
    <property type="evidence" value="ECO:0007669"/>
    <property type="project" value="UniProtKB-UniRule"/>
</dbReference>
<keyword evidence="9" id="KW-1185">Reference proteome</keyword>
<comment type="catalytic activity">
    <reaction evidence="6">
        <text>O-phospho-L-tyrosyl-[protein] + H2O = L-tyrosyl-[protein] + phosphate</text>
        <dbReference type="Rhea" id="RHEA:10684"/>
        <dbReference type="Rhea" id="RHEA-COMP:10136"/>
        <dbReference type="Rhea" id="RHEA-COMP:20101"/>
        <dbReference type="ChEBI" id="CHEBI:15377"/>
        <dbReference type="ChEBI" id="CHEBI:43474"/>
        <dbReference type="ChEBI" id="CHEBI:46858"/>
        <dbReference type="ChEBI" id="CHEBI:61978"/>
        <dbReference type="EC" id="3.1.3.48"/>
    </reaction>
</comment>
<dbReference type="OrthoDB" id="9999371at2759"/>
<dbReference type="GO" id="GO:0000086">
    <property type="term" value="P:G2/M transition of mitotic cell cycle"/>
    <property type="evidence" value="ECO:0007669"/>
    <property type="project" value="TreeGrafter"/>
</dbReference>
<dbReference type="GO" id="GO:0110032">
    <property type="term" value="P:positive regulation of G2/MI transition of meiotic cell cycle"/>
    <property type="evidence" value="ECO:0007669"/>
    <property type="project" value="TreeGrafter"/>
</dbReference>